<evidence type="ECO:0000256" key="1">
    <source>
        <dbReference type="ARBA" id="ARBA00004651"/>
    </source>
</evidence>
<dbReference type="EMBL" id="PVSR01000001">
    <property type="protein sequence ID" value="PRW65053.1"/>
    <property type="molecule type" value="Genomic_DNA"/>
</dbReference>
<feature type="region of interest" description="Disordered" evidence="6">
    <location>
        <begin position="1"/>
        <end position="25"/>
    </location>
</feature>
<feature type="transmembrane region" description="Helical" evidence="7">
    <location>
        <begin position="88"/>
        <end position="105"/>
    </location>
</feature>
<accession>A0A2T0H1B8</accession>
<dbReference type="PANTHER" id="PTHR30213">
    <property type="entry name" value="INNER MEMBRANE PROTEIN YHJD"/>
    <property type="match status" value="1"/>
</dbReference>
<dbReference type="AlphaFoldDB" id="A0A2T0H1B8"/>
<name>A0A2T0H1B8_ACTMO</name>
<keyword evidence="5 7" id="KW-0472">Membrane</keyword>
<evidence type="ECO:0000256" key="5">
    <source>
        <dbReference type="ARBA" id="ARBA00023136"/>
    </source>
</evidence>
<dbReference type="InParanoid" id="A0A2T0H1B8"/>
<dbReference type="RefSeq" id="WP_106111931.1">
    <property type="nucleotide sequence ID" value="NZ_PVSR01000001.1"/>
</dbReference>
<keyword evidence="4 7" id="KW-1133">Transmembrane helix</keyword>
<feature type="transmembrane region" description="Helical" evidence="7">
    <location>
        <begin position="202"/>
        <end position="227"/>
    </location>
</feature>
<evidence type="ECO:0000313" key="8">
    <source>
        <dbReference type="EMBL" id="PRW65053.1"/>
    </source>
</evidence>
<feature type="transmembrane region" description="Helical" evidence="7">
    <location>
        <begin position="125"/>
        <end position="148"/>
    </location>
</feature>
<dbReference type="PANTHER" id="PTHR30213:SF0">
    <property type="entry name" value="UPF0761 MEMBRANE PROTEIN YIHY"/>
    <property type="match status" value="1"/>
</dbReference>
<evidence type="ECO:0000256" key="2">
    <source>
        <dbReference type="ARBA" id="ARBA00022475"/>
    </source>
</evidence>
<feature type="transmembrane region" description="Helical" evidence="7">
    <location>
        <begin position="266"/>
        <end position="289"/>
    </location>
</feature>
<sequence length="351" mass="38848">MDAASPNSRRRSVAPPRGTRPSVRRGSLRVVTRTLRKSWDDDILSESAAAAFWQTLSLPPLLLGLLSSIGFLGDWLGEEVVATVQHRIVGFAGTVFSAGVVEQIIRPTVGDILTSGRTRVASVAFLLSLWAGSSALASLIDSITLAYDQYMVRNALWQRVLALLLYLASLVMVVLVLPLTALGPRWLLTVLPTWLRADVATLIRLFYFPVTGLVLVVALATLYKLALPRKLPWHRGLPGALLAMLVFLCSSVGLRLYITWVTSTGYTYGALATPIAFLLFAFFIGFAIVSGAQFNNAIEQTWPAGMTRRERRRWRRLEMRRAAQRLRTEQGYQAWRTETTRGGRPCDSGTD</sequence>
<dbReference type="GO" id="GO:0005886">
    <property type="term" value="C:plasma membrane"/>
    <property type="evidence" value="ECO:0007669"/>
    <property type="project" value="UniProtKB-SubCell"/>
</dbReference>
<evidence type="ECO:0000256" key="3">
    <source>
        <dbReference type="ARBA" id="ARBA00022692"/>
    </source>
</evidence>
<dbReference type="InterPro" id="IPR017039">
    <property type="entry name" value="Virul_fac_BrkB"/>
</dbReference>
<evidence type="ECO:0000256" key="4">
    <source>
        <dbReference type="ARBA" id="ARBA00022989"/>
    </source>
</evidence>
<reference evidence="8 9" key="1">
    <citation type="submission" date="2018-03" db="EMBL/GenBank/DDBJ databases">
        <title>Actinopolyspora mortivallis from Sahara, screening for active biomolecules.</title>
        <authorList>
            <person name="Selama O."/>
            <person name="Wellington E.M.H."/>
            <person name="Hacene H."/>
        </authorList>
    </citation>
    <scope>NUCLEOTIDE SEQUENCE [LARGE SCALE GENOMIC DNA]</scope>
    <source>
        <strain evidence="8 9">M5A</strain>
    </source>
</reference>
<feature type="transmembrane region" description="Helical" evidence="7">
    <location>
        <begin position="239"/>
        <end position="260"/>
    </location>
</feature>
<dbReference type="FunCoup" id="A0A2T0H1B8">
    <property type="interactions" value="1"/>
</dbReference>
<keyword evidence="9" id="KW-1185">Reference proteome</keyword>
<organism evidence="8 9">
    <name type="scientific">Actinopolyspora mortivallis</name>
    <dbReference type="NCBI Taxonomy" id="33906"/>
    <lineage>
        <taxon>Bacteria</taxon>
        <taxon>Bacillati</taxon>
        <taxon>Actinomycetota</taxon>
        <taxon>Actinomycetes</taxon>
        <taxon>Actinopolysporales</taxon>
        <taxon>Actinopolysporaceae</taxon>
        <taxon>Actinopolyspora</taxon>
    </lineage>
</organism>
<proteinExistence type="predicted"/>
<dbReference type="Pfam" id="PF03631">
    <property type="entry name" value="Virul_fac_BrkB"/>
    <property type="match status" value="1"/>
</dbReference>
<keyword evidence="3 7" id="KW-0812">Transmembrane</keyword>
<dbReference type="Proteomes" id="UP000239352">
    <property type="component" value="Unassembled WGS sequence"/>
</dbReference>
<protein>
    <submittedName>
        <fullName evidence="8">Ribonuclease BN</fullName>
    </submittedName>
</protein>
<feature type="transmembrane region" description="Helical" evidence="7">
    <location>
        <begin position="160"/>
        <end position="182"/>
    </location>
</feature>
<gene>
    <name evidence="8" type="ORF">CEP50_00490</name>
</gene>
<keyword evidence="2" id="KW-1003">Cell membrane</keyword>
<evidence type="ECO:0000256" key="6">
    <source>
        <dbReference type="SAM" id="MobiDB-lite"/>
    </source>
</evidence>
<dbReference type="PIRSF" id="PIRSF035875">
    <property type="entry name" value="RNase_BN"/>
    <property type="match status" value="1"/>
</dbReference>
<dbReference type="STRING" id="1050202.GCA_000384035_00954"/>
<comment type="subcellular location">
    <subcellularLocation>
        <location evidence="1">Cell membrane</location>
        <topology evidence="1">Multi-pass membrane protein</topology>
    </subcellularLocation>
</comment>
<evidence type="ECO:0000313" key="9">
    <source>
        <dbReference type="Proteomes" id="UP000239352"/>
    </source>
</evidence>
<comment type="caution">
    <text evidence="8">The sequence shown here is derived from an EMBL/GenBank/DDBJ whole genome shotgun (WGS) entry which is preliminary data.</text>
</comment>
<evidence type="ECO:0000256" key="7">
    <source>
        <dbReference type="SAM" id="Phobius"/>
    </source>
</evidence>